<proteinExistence type="predicted"/>
<accession>A0ABS8SP93</accession>
<dbReference type="EMBL" id="JACEIK010000668">
    <property type="protein sequence ID" value="MCD7460665.1"/>
    <property type="molecule type" value="Genomic_DNA"/>
</dbReference>
<keyword evidence="2" id="KW-1185">Reference proteome</keyword>
<reference evidence="1 2" key="1">
    <citation type="journal article" date="2021" name="BMC Genomics">
        <title>Datura genome reveals duplications of psychoactive alkaloid biosynthetic genes and high mutation rate following tissue culture.</title>
        <authorList>
            <person name="Rajewski A."/>
            <person name="Carter-House D."/>
            <person name="Stajich J."/>
            <person name="Litt A."/>
        </authorList>
    </citation>
    <scope>NUCLEOTIDE SEQUENCE [LARGE SCALE GENOMIC DNA]</scope>
    <source>
        <strain evidence="1">AR-01</strain>
    </source>
</reference>
<sequence length="162" mass="18228">MIRTRSAAVGDEEPAFIARGNGVENEVEADVEHKLLYPLRVMLRKCSLSQRLRLGMRLINLDIWVIDQAKNIEMTHHWAHGGEDKRTRRYDSFNGTSSQGQDFSGRGHHFQSNRPVHVVLQTLDSHYSGYSSQGGAVIVEPYIILIESVLGIIKQGGTREDS</sequence>
<name>A0ABS8SP93_DATST</name>
<comment type="caution">
    <text evidence="1">The sequence shown here is derived from an EMBL/GenBank/DDBJ whole genome shotgun (WGS) entry which is preliminary data.</text>
</comment>
<organism evidence="1 2">
    <name type="scientific">Datura stramonium</name>
    <name type="common">Jimsonweed</name>
    <name type="synonym">Common thornapple</name>
    <dbReference type="NCBI Taxonomy" id="4076"/>
    <lineage>
        <taxon>Eukaryota</taxon>
        <taxon>Viridiplantae</taxon>
        <taxon>Streptophyta</taxon>
        <taxon>Embryophyta</taxon>
        <taxon>Tracheophyta</taxon>
        <taxon>Spermatophyta</taxon>
        <taxon>Magnoliopsida</taxon>
        <taxon>eudicotyledons</taxon>
        <taxon>Gunneridae</taxon>
        <taxon>Pentapetalae</taxon>
        <taxon>asterids</taxon>
        <taxon>lamiids</taxon>
        <taxon>Solanales</taxon>
        <taxon>Solanaceae</taxon>
        <taxon>Solanoideae</taxon>
        <taxon>Datureae</taxon>
        <taxon>Datura</taxon>
    </lineage>
</organism>
<dbReference type="Proteomes" id="UP000823775">
    <property type="component" value="Unassembled WGS sequence"/>
</dbReference>
<gene>
    <name evidence="1" type="ORF">HAX54_044079</name>
</gene>
<evidence type="ECO:0000313" key="1">
    <source>
        <dbReference type="EMBL" id="MCD7460665.1"/>
    </source>
</evidence>
<protein>
    <submittedName>
        <fullName evidence="1">Uncharacterized protein</fullName>
    </submittedName>
</protein>
<evidence type="ECO:0000313" key="2">
    <source>
        <dbReference type="Proteomes" id="UP000823775"/>
    </source>
</evidence>